<evidence type="ECO:0000313" key="2">
    <source>
        <dbReference type="EMBL" id="CAB4747451.1"/>
    </source>
</evidence>
<dbReference type="PANTHER" id="PTHR40111:SF1">
    <property type="entry name" value="CEPHALOSPORIN-C DEACETYLASE"/>
    <property type="match status" value="1"/>
</dbReference>
<gene>
    <name evidence="2" type="ORF">UFOPK2810_00670</name>
</gene>
<dbReference type="GO" id="GO:0052689">
    <property type="term" value="F:carboxylic ester hydrolase activity"/>
    <property type="evidence" value="ECO:0007669"/>
    <property type="project" value="TreeGrafter"/>
</dbReference>
<evidence type="ECO:0000259" key="1">
    <source>
        <dbReference type="Pfam" id="PF05448"/>
    </source>
</evidence>
<protein>
    <submittedName>
        <fullName evidence="2">Unannotated protein</fullName>
    </submittedName>
</protein>
<dbReference type="Pfam" id="PF05448">
    <property type="entry name" value="AXE1"/>
    <property type="match status" value="1"/>
</dbReference>
<dbReference type="InterPro" id="IPR008391">
    <property type="entry name" value="AXE1_dom"/>
</dbReference>
<dbReference type="SUPFAM" id="SSF53474">
    <property type="entry name" value="alpha/beta-Hydrolases"/>
    <property type="match status" value="1"/>
</dbReference>
<reference evidence="2" key="1">
    <citation type="submission" date="2020-05" db="EMBL/GenBank/DDBJ databases">
        <authorList>
            <person name="Chiriac C."/>
            <person name="Salcher M."/>
            <person name="Ghai R."/>
            <person name="Kavagutti S V."/>
        </authorList>
    </citation>
    <scope>NUCLEOTIDE SEQUENCE</scope>
</reference>
<proteinExistence type="predicted"/>
<dbReference type="AlphaFoldDB" id="A0A6J6TJ46"/>
<dbReference type="EMBL" id="CAEZYZ010000093">
    <property type="protein sequence ID" value="CAB4747451.1"/>
    <property type="molecule type" value="Genomic_DNA"/>
</dbReference>
<feature type="domain" description="Acetyl xylan esterase" evidence="1">
    <location>
        <begin position="1"/>
        <end position="314"/>
    </location>
</feature>
<dbReference type="PANTHER" id="PTHR40111">
    <property type="entry name" value="CEPHALOSPORIN-C DEACETYLASE"/>
    <property type="match status" value="1"/>
</dbReference>
<name>A0A6J6TJ46_9ZZZZ</name>
<dbReference type="GO" id="GO:0005976">
    <property type="term" value="P:polysaccharide metabolic process"/>
    <property type="evidence" value="ECO:0007669"/>
    <property type="project" value="TreeGrafter"/>
</dbReference>
<dbReference type="InterPro" id="IPR039069">
    <property type="entry name" value="CE7"/>
</dbReference>
<sequence length="321" mass="34914">MAWTDLPVNELRQFRSEITPAPDVRQFWSARLSEARSLATETIVSDVDSPLTRIRVQDIEFSGAEGHRIKGWVLTPIGVDGPLPCLVQYIGYGGGRSLHHEWTLWPSAGWATLIMDTRGQGWADTPDPGYAANPQELGFVTRGILDPLTSYYTRVFIDAARAVDVARALPFIDSSRVAVGGGSQGGAITIAASALVPDVIGSLVGVPFWCDVERACTLVDTIPYKELANYLKARPYDLDAVRHTLSYLDGTVLAGMATAPALFEIGLMDDICPPSTCYAAFNAWAGPKEVREYPWSGHGGGDSHHTLLQLEWLNARQLSVS</sequence>
<organism evidence="2">
    <name type="scientific">freshwater metagenome</name>
    <dbReference type="NCBI Taxonomy" id="449393"/>
    <lineage>
        <taxon>unclassified sequences</taxon>
        <taxon>metagenomes</taxon>
        <taxon>ecological metagenomes</taxon>
    </lineage>
</organism>
<dbReference type="Gene3D" id="3.40.50.1820">
    <property type="entry name" value="alpha/beta hydrolase"/>
    <property type="match status" value="1"/>
</dbReference>
<dbReference type="InterPro" id="IPR029058">
    <property type="entry name" value="AB_hydrolase_fold"/>
</dbReference>
<accession>A0A6J6TJ46</accession>